<keyword evidence="7 12" id="KW-1278">Translocase</keyword>
<evidence type="ECO:0000256" key="13">
    <source>
        <dbReference type="RuleBase" id="RU003639"/>
    </source>
</evidence>
<evidence type="ECO:0000256" key="4">
    <source>
        <dbReference type="ARBA" id="ARBA00022475"/>
    </source>
</evidence>
<dbReference type="Proteomes" id="UP000343317">
    <property type="component" value="Unassembled WGS sequence"/>
</dbReference>
<dbReference type="GO" id="GO:0050136">
    <property type="term" value="F:NADH dehydrogenase (quinone) (non-electrogenic) activity"/>
    <property type="evidence" value="ECO:0007669"/>
    <property type="project" value="UniProtKB-UniRule"/>
</dbReference>
<evidence type="ECO:0000256" key="6">
    <source>
        <dbReference type="ARBA" id="ARBA00022719"/>
    </source>
</evidence>
<dbReference type="GO" id="GO:0008137">
    <property type="term" value="F:NADH dehydrogenase (ubiquinone) activity"/>
    <property type="evidence" value="ECO:0007669"/>
    <property type="project" value="InterPro"/>
</dbReference>
<evidence type="ECO:0000256" key="8">
    <source>
        <dbReference type="ARBA" id="ARBA00022989"/>
    </source>
</evidence>
<evidence type="ECO:0000256" key="11">
    <source>
        <dbReference type="ARBA" id="ARBA00023136"/>
    </source>
</evidence>
<evidence type="ECO:0000313" key="15">
    <source>
        <dbReference type="Proteomes" id="UP000343317"/>
    </source>
</evidence>
<evidence type="ECO:0000313" key="14">
    <source>
        <dbReference type="EMBL" id="VVD64400.1"/>
    </source>
</evidence>
<comment type="function">
    <text evidence="12">NDH-1 shuttles electrons from NADH, via FMN and iron-sulfur (Fe-S) centers, to quinones in the respiratory chain. The immediate electron acceptor for the enzyme in this species is believed to be ubiquinone. Couples the redox reaction to proton translocation (for every two electrons transferred, four hydrogen ions are translocated across the cytoplasmic membrane), and thus conserves the redox energy in a proton gradient.</text>
</comment>
<organism evidence="14 15">
    <name type="scientific">Pandoraea horticolens</name>
    <dbReference type="NCBI Taxonomy" id="2508298"/>
    <lineage>
        <taxon>Bacteria</taxon>
        <taxon>Pseudomonadati</taxon>
        <taxon>Pseudomonadota</taxon>
        <taxon>Betaproteobacteria</taxon>
        <taxon>Burkholderiales</taxon>
        <taxon>Burkholderiaceae</taxon>
        <taxon>Pandoraea</taxon>
    </lineage>
</organism>
<dbReference type="GO" id="GO:0005886">
    <property type="term" value="C:plasma membrane"/>
    <property type="evidence" value="ECO:0007669"/>
    <property type="project" value="UniProtKB-SubCell"/>
</dbReference>
<comment type="subcellular location">
    <subcellularLocation>
        <location evidence="12 13">Cell membrane</location>
        <topology evidence="12 13">Multi-pass membrane protein</topology>
    </subcellularLocation>
    <subcellularLocation>
        <location evidence="1">Membrane</location>
        <topology evidence="1">Multi-pass membrane protein</topology>
    </subcellularLocation>
</comment>
<dbReference type="GO" id="GO:0048038">
    <property type="term" value="F:quinone binding"/>
    <property type="evidence" value="ECO:0007669"/>
    <property type="project" value="UniProtKB-KW"/>
</dbReference>
<reference evidence="14 15" key="1">
    <citation type="submission" date="2019-08" db="EMBL/GenBank/DDBJ databases">
        <authorList>
            <person name="Peeters C."/>
        </authorList>
    </citation>
    <scope>NUCLEOTIDE SEQUENCE [LARGE SCALE GENOMIC DNA]</scope>
    <source>
        <strain evidence="14 15">LMG 31112</strain>
    </source>
</reference>
<gene>
    <name evidence="12" type="primary">nuoA</name>
    <name evidence="14" type="ORF">PHO31112_00282</name>
</gene>
<keyword evidence="10 12" id="KW-0830">Ubiquinone</keyword>
<dbReference type="InterPro" id="IPR000440">
    <property type="entry name" value="NADH_UbQ/plastoQ_OxRdtase_su3"/>
</dbReference>
<keyword evidence="5 12" id="KW-0812">Transmembrane</keyword>
<protein>
    <recommendedName>
        <fullName evidence="12">NADH-quinone oxidoreductase subunit A</fullName>
        <ecNumber evidence="12">7.1.1.-</ecNumber>
    </recommendedName>
    <alternativeName>
        <fullName evidence="12">NADH dehydrogenase I subunit A</fullName>
    </alternativeName>
    <alternativeName>
        <fullName evidence="12">NDH-1 subunit A</fullName>
    </alternativeName>
    <alternativeName>
        <fullName evidence="12">NUO1</fullName>
    </alternativeName>
</protein>
<dbReference type="PANTHER" id="PTHR11058">
    <property type="entry name" value="NADH-UBIQUINONE OXIDOREDUCTASE CHAIN 3"/>
    <property type="match status" value="1"/>
</dbReference>
<dbReference type="EMBL" id="CABPSM010000001">
    <property type="protein sequence ID" value="VVD64400.1"/>
    <property type="molecule type" value="Genomic_DNA"/>
</dbReference>
<comment type="subunit">
    <text evidence="12">NDH-1 is composed of 14 different subunits. Subunits NuoA, H, J, K, L, M, N constitute the membrane sector of the complex.</text>
</comment>
<dbReference type="PANTHER" id="PTHR11058:SF9">
    <property type="entry name" value="NADH-UBIQUINONE OXIDOREDUCTASE CHAIN 3"/>
    <property type="match status" value="1"/>
</dbReference>
<keyword evidence="4 12" id="KW-1003">Cell membrane</keyword>
<dbReference type="InterPro" id="IPR023043">
    <property type="entry name" value="NAD(P)H_OxRDtase_bac/plastid"/>
</dbReference>
<evidence type="ECO:0000256" key="9">
    <source>
        <dbReference type="ARBA" id="ARBA00023027"/>
    </source>
</evidence>
<keyword evidence="11 12" id="KW-0472">Membrane</keyword>
<keyword evidence="8 12" id="KW-1133">Transmembrane helix</keyword>
<evidence type="ECO:0000256" key="10">
    <source>
        <dbReference type="ARBA" id="ARBA00023075"/>
    </source>
</evidence>
<dbReference type="FunFam" id="1.20.58.1610:FF:000004">
    <property type="entry name" value="NADH-quinone oxidoreductase subunit A"/>
    <property type="match status" value="1"/>
</dbReference>
<keyword evidence="6 12" id="KW-0874">Quinone</keyword>
<evidence type="ECO:0000256" key="3">
    <source>
        <dbReference type="ARBA" id="ARBA00022448"/>
    </source>
</evidence>
<dbReference type="Pfam" id="PF00507">
    <property type="entry name" value="Oxidored_q4"/>
    <property type="match status" value="1"/>
</dbReference>
<feature type="transmembrane region" description="Helical" evidence="12">
    <location>
        <begin position="71"/>
        <end position="92"/>
    </location>
</feature>
<dbReference type="EC" id="7.1.1.-" evidence="12"/>
<sequence>MTIFMTNHINSLHNSAKCTSANDGGDSPAGTLPKAVAKGERLRASKALTRTARHDIRCRPHEGTPVQLSEYFPVLLFLIVALLIGAGLLVVAKPIRPHRPDAEKNSPYECGFNAFGDARKQFDVRYYRVAIFFIVFDIELAFTIPWAVAMRDVGWPGFIAMMFFLFVLAVGFAYEWGKKALDWE</sequence>
<comment type="catalytic activity">
    <reaction evidence="12 13">
        <text>a quinone + NADH + 5 H(+)(in) = a quinol + NAD(+) + 4 H(+)(out)</text>
        <dbReference type="Rhea" id="RHEA:57888"/>
        <dbReference type="ChEBI" id="CHEBI:15378"/>
        <dbReference type="ChEBI" id="CHEBI:24646"/>
        <dbReference type="ChEBI" id="CHEBI:57540"/>
        <dbReference type="ChEBI" id="CHEBI:57945"/>
        <dbReference type="ChEBI" id="CHEBI:132124"/>
    </reaction>
</comment>
<name>A0A5E4RM01_9BURK</name>
<feature type="transmembrane region" description="Helical" evidence="12">
    <location>
        <begin position="155"/>
        <end position="174"/>
    </location>
</feature>
<dbReference type="InterPro" id="IPR038430">
    <property type="entry name" value="NDAH_ubi_oxred_su3_sf"/>
</dbReference>
<evidence type="ECO:0000256" key="7">
    <source>
        <dbReference type="ARBA" id="ARBA00022967"/>
    </source>
</evidence>
<dbReference type="HAMAP" id="MF_01394">
    <property type="entry name" value="NDH1_NuoA"/>
    <property type="match status" value="1"/>
</dbReference>
<feature type="transmembrane region" description="Helical" evidence="12">
    <location>
        <begin position="129"/>
        <end position="149"/>
    </location>
</feature>
<dbReference type="GO" id="GO:0030964">
    <property type="term" value="C:NADH dehydrogenase complex"/>
    <property type="evidence" value="ECO:0007669"/>
    <property type="project" value="TreeGrafter"/>
</dbReference>
<accession>A0A5E4RM01</accession>
<keyword evidence="3 12" id="KW-0813">Transport</keyword>
<comment type="similarity">
    <text evidence="2 12 13">Belongs to the complex I subunit 3 family.</text>
</comment>
<evidence type="ECO:0000256" key="1">
    <source>
        <dbReference type="ARBA" id="ARBA00004141"/>
    </source>
</evidence>
<keyword evidence="9 12" id="KW-0520">NAD</keyword>
<evidence type="ECO:0000256" key="5">
    <source>
        <dbReference type="ARBA" id="ARBA00022692"/>
    </source>
</evidence>
<dbReference type="AlphaFoldDB" id="A0A5E4RM01"/>
<proteinExistence type="inferred from homology"/>
<evidence type="ECO:0000256" key="12">
    <source>
        <dbReference type="HAMAP-Rule" id="MF_01394"/>
    </source>
</evidence>
<keyword evidence="15" id="KW-1185">Reference proteome</keyword>
<dbReference type="Gene3D" id="1.20.58.1610">
    <property type="entry name" value="NADH:ubiquinone/plastoquinone oxidoreductase, chain 3"/>
    <property type="match status" value="1"/>
</dbReference>
<evidence type="ECO:0000256" key="2">
    <source>
        <dbReference type="ARBA" id="ARBA00008472"/>
    </source>
</evidence>